<dbReference type="EC" id="2.7.7.33" evidence="2"/>
<accession>A0A9D1WIP2</accession>
<dbReference type="InterPro" id="IPR013446">
    <property type="entry name" value="G1P_cyt_trans-like"/>
</dbReference>
<dbReference type="EMBL" id="DXEX01000174">
    <property type="protein sequence ID" value="HIX59638.1"/>
    <property type="molecule type" value="Genomic_DNA"/>
</dbReference>
<dbReference type="Pfam" id="PF00483">
    <property type="entry name" value="NTP_transferase"/>
    <property type="match status" value="1"/>
</dbReference>
<dbReference type="GO" id="GO:0047343">
    <property type="term" value="F:glucose-1-phosphate cytidylyltransferase activity"/>
    <property type="evidence" value="ECO:0007669"/>
    <property type="project" value="UniProtKB-EC"/>
</dbReference>
<dbReference type="Proteomes" id="UP000886817">
    <property type="component" value="Unassembled WGS sequence"/>
</dbReference>
<comment type="caution">
    <text evidence="2">The sequence shown here is derived from an EMBL/GenBank/DDBJ whole genome shotgun (WGS) entry which is preliminary data.</text>
</comment>
<feature type="domain" description="Nucleotidyl transferase" evidence="1">
    <location>
        <begin position="2"/>
        <end position="202"/>
    </location>
</feature>
<dbReference type="InterPro" id="IPR046981">
    <property type="entry name" value="G1P_cyt_trans"/>
</dbReference>
<dbReference type="PANTHER" id="PTHR47183:SF1">
    <property type="entry name" value="GLUCOSE-1-PHOSPHATE CYTIDYLYLTRANSFERASE"/>
    <property type="match status" value="1"/>
</dbReference>
<sequence>MKVVILAGGYGTRISEESHLKPKPMIEIGEKPILWHIMKLYSYYGFHEFVICCGYKQHVIKEWFADYYLHNSNITFDFTSENKMIVHNHVTEPWKVTIVDTGLDTMTGGRILRVREYLEEGPFMLTYGDGVADINIPELLEYHRSHGKMATLTAAQPRGRFGALDILDDGRITNFKEKPQEDSGWINAGFMVLEPEIMDLIHGDDTVFEQYPLAEAARRGQLAAYRHRGFWQCMDTLREKNLLEEMWNRGEAPWKVWK</sequence>
<evidence type="ECO:0000313" key="3">
    <source>
        <dbReference type="Proteomes" id="UP000886817"/>
    </source>
</evidence>
<dbReference type="NCBIfam" id="TIGR02623">
    <property type="entry name" value="G1P_cyt_trans"/>
    <property type="match status" value="1"/>
</dbReference>
<dbReference type="PANTHER" id="PTHR47183">
    <property type="entry name" value="GLUCOSE-1-PHOSPHATE CYTIDYLYLTRANSFERASE-RELATED"/>
    <property type="match status" value="1"/>
</dbReference>
<dbReference type="CDD" id="cd02524">
    <property type="entry name" value="G1P_cytidylyltransferase"/>
    <property type="match status" value="1"/>
</dbReference>
<reference evidence="2" key="2">
    <citation type="submission" date="2021-04" db="EMBL/GenBank/DDBJ databases">
        <authorList>
            <person name="Gilroy R."/>
        </authorList>
    </citation>
    <scope>NUCLEOTIDE SEQUENCE</scope>
    <source>
        <strain evidence="2">ChiSjej1B19-8411</strain>
    </source>
</reference>
<organism evidence="2 3">
    <name type="scientific">Candidatus Blautia gallistercoris</name>
    <dbReference type="NCBI Taxonomy" id="2838490"/>
    <lineage>
        <taxon>Bacteria</taxon>
        <taxon>Bacillati</taxon>
        <taxon>Bacillota</taxon>
        <taxon>Clostridia</taxon>
        <taxon>Lachnospirales</taxon>
        <taxon>Lachnospiraceae</taxon>
        <taxon>Blautia</taxon>
    </lineage>
</organism>
<dbReference type="GO" id="GO:0009243">
    <property type="term" value="P:O antigen biosynthetic process"/>
    <property type="evidence" value="ECO:0007669"/>
    <property type="project" value="InterPro"/>
</dbReference>
<reference evidence="2" key="1">
    <citation type="journal article" date="2021" name="PeerJ">
        <title>Extensive microbial diversity within the chicken gut microbiome revealed by metagenomics and culture.</title>
        <authorList>
            <person name="Gilroy R."/>
            <person name="Ravi A."/>
            <person name="Getino M."/>
            <person name="Pursley I."/>
            <person name="Horton D.L."/>
            <person name="Alikhan N.F."/>
            <person name="Baker D."/>
            <person name="Gharbi K."/>
            <person name="Hall N."/>
            <person name="Watson M."/>
            <person name="Adriaenssens E.M."/>
            <person name="Foster-Nyarko E."/>
            <person name="Jarju S."/>
            <person name="Secka A."/>
            <person name="Antonio M."/>
            <person name="Oren A."/>
            <person name="Chaudhuri R.R."/>
            <person name="La Ragione R."/>
            <person name="Hildebrand F."/>
            <person name="Pallen M.J."/>
        </authorList>
    </citation>
    <scope>NUCLEOTIDE SEQUENCE</scope>
    <source>
        <strain evidence="2">ChiSjej1B19-8411</strain>
    </source>
</reference>
<gene>
    <name evidence="2" type="primary">rfbF</name>
    <name evidence="2" type="ORF">IAA45_07990</name>
</gene>
<protein>
    <submittedName>
        <fullName evidence="2">Glucose-1-phosphate cytidylyltransferase</fullName>
        <ecNumber evidence="2">2.7.7.33</ecNumber>
    </submittedName>
</protein>
<evidence type="ECO:0000313" key="2">
    <source>
        <dbReference type="EMBL" id="HIX59638.1"/>
    </source>
</evidence>
<dbReference type="SUPFAM" id="SSF53448">
    <property type="entry name" value="Nucleotide-diphospho-sugar transferases"/>
    <property type="match status" value="1"/>
</dbReference>
<keyword evidence="2" id="KW-0548">Nucleotidyltransferase</keyword>
<dbReference type="InterPro" id="IPR005835">
    <property type="entry name" value="NTP_transferase_dom"/>
</dbReference>
<evidence type="ECO:0000259" key="1">
    <source>
        <dbReference type="Pfam" id="PF00483"/>
    </source>
</evidence>
<dbReference type="InterPro" id="IPR029044">
    <property type="entry name" value="Nucleotide-diphossugar_trans"/>
</dbReference>
<name>A0A9D1WIP2_9FIRM</name>
<proteinExistence type="predicted"/>
<keyword evidence="2" id="KW-0808">Transferase</keyword>
<dbReference type="Gene3D" id="3.90.550.10">
    <property type="entry name" value="Spore Coat Polysaccharide Biosynthesis Protein SpsA, Chain A"/>
    <property type="match status" value="1"/>
</dbReference>
<dbReference type="AlphaFoldDB" id="A0A9D1WIP2"/>